<reference evidence="8 9" key="1">
    <citation type="journal article" date="2015" name="Proc. Natl. Acad. Sci. U.S.A.">
        <title>The resurrection genome of Boea hygrometrica: A blueprint for survival of dehydration.</title>
        <authorList>
            <person name="Xiao L."/>
            <person name="Yang G."/>
            <person name="Zhang L."/>
            <person name="Yang X."/>
            <person name="Zhao S."/>
            <person name="Ji Z."/>
            <person name="Zhou Q."/>
            <person name="Hu M."/>
            <person name="Wang Y."/>
            <person name="Chen M."/>
            <person name="Xu Y."/>
            <person name="Jin H."/>
            <person name="Xiao X."/>
            <person name="Hu G."/>
            <person name="Bao F."/>
            <person name="Hu Y."/>
            <person name="Wan P."/>
            <person name="Li L."/>
            <person name="Deng X."/>
            <person name="Kuang T."/>
            <person name="Xiang C."/>
            <person name="Zhu J.K."/>
            <person name="Oliver M.J."/>
            <person name="He Y."/>
        </authorList>
    </citation>
    <scope>NUCLEOTIDE SEQUENCE [LARGE SCALE GENOMIC DNA]</scope>
    <source>
        <strain evidence="9">cv. XS01</strain>
    </source>
</reference>
<evidence type="ECO:0000259" key="7">
    <source>
        <dbReference type="PROSITE" id="PS50158"/>
    </source>
</evidence>
<keyword evidence="4" id="KW-0862">Zinc</keyword>
<dbReference type="GO" id="GO:0016740">
    <property type="term" value="F:transferase activity"/>
    <property type="evidence" value="ECO:0007669"/>
    <property type="project" value="UniProtKB-KW"/>
</dbReference>
<keyword evidence="3 5" id="KW-0863">Zinc-finger</keyword>
<dbReference type="InterPro" id="IPR001878">
    <property type="entry name" value="Znf_CCHC"/>
</dbReference>
<dbReference type="GO" id="GO:0003676">
    <property type="term" value="F:nucleic acid binding"/>
    <property type="evidence" value="ECO:0007669"/>
    <property type="project" value="InterPro"/>
</dbReference>
<dbReference type="InterPro" id="IPR036875">
    <property type="entry name" value="Znf_CCHC_sf"/>
</dbReference>
<feature type="domain" description="CCHC-type" evidence="7">
    <location>
        <begin position="155"/>
        <end position="170"/>
    </location>
</feature>
<evidence type="ECO:0000256" key="6">
    <source>
        <dbReference type="SAM" id="MobiDB-lite"/>
    </source>
</evidence>
<evidence type="ECO:0000256" key="3">
    <source>
        <dbReference type="ARBA" id="ARBA00022771"/>
    </source>
</evidence>
<organism evidence="8 9">
    <name type="scientific">Dorcoceras hygrometricum</name>
    <dbReference type="NCBI Taxonomy" id="472368"/>
    <lineage>
        <taxon>Eukaryota</taxon>
        <taxon>Viridiplantae</taxon>
        <taxon>Streptophyta</taxon>
        <taxon>Embryophyta</taxon>
        <taxon>Tracheophyta</taxon>
        <taxon>Spermatophyta</taxon>
        <taxon>Magnoliopsida</taxon>
        <taxon>eudicotyledons</taxon>
        <taxon>Gunneridae</taxon>
        <taxon>Pentapetalae</taxon>
        <taxon>asterids</taxon>
        <taxon>lamiids</taxon>
        <taxon>Lamiales</taxon>
        <taxon>Gesneriaceae</taxon>
        <taxon>Didymocarpoideae</taxon>
        <taxon>Trichosporeae</taxon>
        <taxon>Loxocarpinae</taxon>
        <taxon>Dorcoceras</taxon>
    </lineage>
</organism>
<feature type="domain" description="CCHC-type" evidence="7">
    <location>
        <begin position="128"/>
        <end position="142"/>
    </location>
</feature>
<feature type="compositionally biased region" description="Basic residues" evidence="6">
    <location>
        <begin position="35"/>
        <end position="48"/>
    </location>
</feature>
<keyword evidence="8" id="KW-0808">Transferase</keyword>
<dbReference type="EMBL" id="KV003883">
    <property type="protein sequence ID" value="KZV36480.1"/>
    <property type="molecule type" value="Genomic_DNA"/>
</dbReference>
<dbReference type="FunFam" id="4.10.60.10:FF:000091">
    <property type="entry name" value="Zinc finger CCHC-type-containing 9"/>
    <property type="match status" value="1"/>
</dbReference>
<protein>
    <submittedName>
        <fullName evidence="8">O-glucosyltransferase rumi</fullName>
    </submittedName>
</protein>
<dbReference type="PANTHER" id="PTHR12203:SF99">
    <property type="entry name" value="OS04G0534100 PROTEIN"/>
    <property type="match status" value="1"/>
</dbReference>
<evidence type="ECO:0000313" key="9">
    <source>
        <dbReference type="Proteomes" id="UP000250235"/>
    </source>
</evidence>
<keyword evidence="2" id="KW-0677">Repeat</keyword>
<keyword evidence="9" id="KW-1185">Reference proteome</keyword>
<dbReference type="PANTHER" id="PTHR12203">
    <property type="entry name" value="KDEL LYS-ASP-GLU-LEU CONTAINING - RELATED"/>
    <property type="match status" value="1"/>
</dbReference>
<dbReference type="InterPro" id="IPR006598">
    <property type="entry name" value="CAP10"/>
</dbReference>
<dbReference type="InterPro" id="IPR051091">
    <property type="entry name" value="O-Glucosyltr/Glycosyltrsf_90"/>
</dbReference>
<dbReference type="OrthoDB" id="3863715at2759"/>
<evidence type="ECO:0000313" key="8">
    <source>
        <dbReference type="EMBL" id="KZV36480.1"/>
    </source>
</evidence>
<feature type="region of interest" description="Disordered" evidence="6">
    <location>
        <begin position="1"/>
        <end position="65"/>
    </location>
</feature>
<feature type="domain" description="CCHC-type" evidence="7">
    <location>
        <begin position="77"/>
        <end position="92"/>
    </location>
</feature>
<evidence type="ECO:0000256" key="5">
    <source>
        <dbReference type="PROSITE-ProRule" id="PRU00047"/>
    </source>
</evidence>
<keyword evidence="1" id="KW-0479">Metal-binding</keyword>
<evidence type="ECO:0000256" key="1">
    <source>
        <dbReference type="ARBA" id="ARBA00022723"/>
    </source>
</evidence>
<dbReference type="GO" id="GO:0008270">
    <property type="term" value="F:zinc ion binding"/>
    <property type="evidence" value="ECO:0007669"/>
    <property type="project" value="UniProtKB-KW"/>
</dbReference>
<evidence type="ECO:0000256" key="4">
    <source>
        <dbReference type="ARBA" id="ARBA00022833"/>
    </source>
</evidence>
<dbReference type="SMART" id="SM00343">
    <property type="entry name" value="ZnF_C2HC"/>
    <property type="match status" value="5"/>
</dbReference>
<feature type="compositionally biased region" description="Pro residues" evidence="6">
    <location>
        <begin position="21"/>
        <end position="30"/>
    </location>
</feature>
<proteinExistence type="predicted"/>
<dbReference type="Pfam" id="PF00098">
    <property type="entry name" value="zf-CCHC"/>
    <property type="match status" value="3"/>
</dbReference>
<feature type="compositionally biased region" description="Basic residues" evidence="6">
    <location>
        <begin position="1"/>
        <end position="11"/>
    </location>
</feature>
<dbReference type="SMART" id="SM00672">
    <property type="entry name" value="CAP10"/>
    <property type="match status" value="1"/>
</dbReference>
<dbReference type="Pfam" id="PF05686">
    <property type="entry name" value="Glyco_transf_90"/>
    <property type="match status" value="1"/>
</dbReference>
<evidence type="ECO:0000256" key="2">
    <source>
        <dbReference type="ARBA" id="ARBA00022737"/>
    </source>
</evidence>
<sequence>MVSKRQRLAQKRFKEANPGLFPKPEPTPPKDPNKVKKKKSGNFKRKKLKPIDPNRPKKPSYKKHPLRVAGLKPGESCYICKAPDHIAKNCPKKSEWERNKICLFCRHRGHSLKNCPNKNEESVDRKLCYNCGEMGHSLDACPCPLQDGGTKYANCFICNESGHLSKSCPKNTHGIYPKGGCCKICGGVTHLAKDCPNKHSQTSKVDQTSDYSSEIQERPNRITRFVSGDDLEDDFTAVVTVADGKDKSVKSNNKQRTKVVVPGNPQKQVLTTKTVYLHPPETLQIHPKTIERPLNCSPGTLPRTCPPNYYPSKITSENNDLYLSPPPACPDYFRWIHDDLSLWKETGITKEMVMSARRTANFRLVILNGKAYVETYRKSFQSRDTFTLWGILQLLRKFPGKVPDLDLMFDCVDWPVIKKETFHEPKYKSPPPLFRYCGDDATYDIVFPDWSFWGWPEINIKPWNDLSKDIKEGNMRTQWKDREPHAYWKGNPAVAATRMDLLKCNVSDKQDWNARVYAQGGCNCIIAASTQPLMLRFSRAYYFPSHSQPLAFVRENIRKLKLLLEINLQDWRQEQEHGYEQSDLASQCIHRYKIYIEGSAWSVSEKYILACDSLTLLVKPRYYDFFTRNLMPLQHYWPIKDDDKCRSIKYAVDRGNSHEQEAQAIGKTASKFILEELKMDYVYDYMFHLLNEYAKLLTYKPTIPKKAAELCSESMACHAQGLEKKFMTDSLVKGPSNSDPCAMPPPYSSATLHSFLEEKQKNIRQVETWEQQFWATRHKQM</sequence>
<dbReference type="SUPFAM" id="SSF57756">
    <property type="entry name" value="Retrovirus zinc finger-like domains"/>
    <property type="match status" value="2"/>
</dbReference>
<dbReference type="AlphaFoldDB" id="A0A2Z7BWA5"/>
<feature type="compositionally biased region" description="Basic residues" evidence="6">
    <location>
        <begin position="56"/>
        <end position="65"/>
    </location>
</feature>
<dbReference type="Proteomes" id="UP000250235">
    <property type="component" value="Unassembled WGS sequence"/>
</dbReference>
<name>A0A2Z7BWA5_9LAMI</name>
<dbReference type="PROSITE" id="PS50158">
    <property type="entry name" value="ZF_CCHC"/>
    <property type="match status" value="3"/>
</dbReference>
<gene>
    <name evidence="8" type="ORF">F511_15985</name>
</gene>
<accession>A0A2Z7BWA5</accession>
<dbReference type="Gene3D" id="4.10.60.10">
    <property type="entry name" value="Zinc finger, CCHC-type"/>
    <property type="match status" value="2"/>
</dbReference>